<feature type="compositionally biased region" description="Low complexity" evidence="1">
    <location>
        <begin position="241"/>
        <end position="254"/>
    </location>
</feature>
<feature type="compositionally biased region" description="Low complexity" evidence="1">
    <location>
        <begin position="125"/>
        <end position="156"/>
    </location>
</feature>
<reference evidence="4 5" key="1">
    <citation type="journal article" date="2016" name="Nat. Commun.">
        <title>Extremotolerant tardigrade genome and improved radiotolerance of human cultured cells by tardigrade-unique protein.</title>
        <authorList>
            <person name="Hashimoto T."/>
            <person name="Horikawa D.D."/>
            <person name="Saito Y."/>
            <person name="Kuwahara H."/>
            <person name="Kozuka-Hata H."/>
            <person name="Shin-I T."/>
            <person name="Minakuchi Y."/>
            <person name="Ohishi K."/>
            <person name="Motoyama A."/>
            <person name="Aizu T."/>
            <person name="Enomoto A."/>
            <person name="Kondo K."/>
            <person name="Tanaka S."/>
            <person name="Hara Y."/>
            <person name="Koshikawa S."/>
            <person name="Sagara H."/>
            <person name="Miura T."/>
            <person name="Yokobori S."/>
            <person name="Miyagawa K."/>
            <person name="Suzuki Y."/>
            <person name="Kubo T."/>
            <person name="Oyama M."/>
            <person name="Kohara Y."/>
            <person name="Fujiyama A."/>
            <person name="Arakawa K."/>
            <person name="Katayama T."/>
            <person name="Toyoda A."/>
            <person name="Kunieda T."/>
        </authorList>
    </citation>
    <scope>NUCLEOTIDE SEQUENCE [LARGE SCALE GENOMIC DNA]</scope>
    <source>
        <strain evidence="4 5">YOKOZUNA-1</strain>
    </source>
</reference>
<protein>
    <recommendedName>
        <fullName evidence="6">Syndecan/Neurexin domain-containing protein</fullName>
    </recommendedName>
</protein>
<feature type="region of interest" description="Disordered" evidence="1">
    <location>
        <begin position="96"/>
        <end position="156"/>
    </location>
</feature>
<sequence length="446" mass="46288">MKAQLVFLGLVLCLSSGNAAPVVPSLPDGPTFGGATSDAGTSADPVANLVVTEEAASAEPIDLPNAPTIDQSASTVPSQLGGGISKVAAFDAGLMETSPKDRGDKRFFSSTAEPPKPKPNPPPMTRKTTISTTTKRTSTATIFPATTTPEPDTTTLTTPEIITSASENTLISTTPPTREPVTEGAVVEQEVQSSATVEPSDGLVSAQTDVPAADRQLVPDAAKSSKKTPTQERAAVLLPNATAKDATVADTADSSPPPTSSSPVAKAANSTYSTSTSPTESGETNSPTEPPAVETAADNTETATGESRATSSSAFPSTDNTAPDVTESHTPQSPLLAKQEPLLPVVVWSEAPPTTTEETTTTIQARATTSANTSETFNSRTEQQKKEDQDELRLKIALGVVIPVFALLFIAGIIAFMKHRNEKGVTVLVEHEEGTITYPKPAVMIR</sequence>
<keyword evidence="5" id="KW-1185">Reference proteome</keyword>
<feature type="transmembrane region" description="Helical" evidence="2">
    <location>
        <begin position="396"/>
        <end position="416"/>
    </location>
</feature>
<accession>A0A1D1W3D2</accession>
<feature type="chain" id="PRO_5008899179" description="Syndecan/Neurexin domain-containing protein" evidence="3">
    <location>
        <begin position="20"/>
        <end position="446"/>
    </location>
</feature>
<evidence type="ECO:0000313" key="5">
    <source>
        <dbReference type="Proteomes" id="UP000186922"/>
    </source>
</evidence>
<comment type="caution">
    <text evidence="4">The sequence shown here is derived from an EMBL/GenBank/DDBJ whole genome shotgun (WGS) entry which is preliminary data.</text>
</comment>
<keyword evidence="3" id="KW-0732">Signal</keyword>
<dbReference type="Proteomes" id="UP000186922">
    <property type="component" value="Unassembled WGS sequence"/>
</dbReference>
<evidence type="ECO:0000256" key="3">
    <source>
        <dbReference type="SAM" id="SignalP"/>
    </source>
</evidence>
<dbReference type="EMBL" id="BDGG01000016">
    <property type="protein sequence ID" value="GAV08022.1"/>
    <property type="molecule type" value="Genomic_DNA"/>
</dbReference>
<feature type="region of interest" description="Disordered" evidence="1">
    <location>
        <begin position="367"/>
        <end position="388"/>
    </location>
</feature>
<feature type="region of interest" description="Disordered" evidence="1">
    <location>
        <begin position="170"/>
        <end position="338"/>
    </location>
</feature>
<keyword evidence="2" id="KW-1133">Transmembrane helix</keyword>
<feature type="compositionally biased region" description="Polar residues" evidence="1">
    <location>
        <begin position="297"/>
        <end position="333"/>
    </location>
</feature>
<feature type="compositionally biased region" description="Low complexity" evidence="1">
    <location>
        <begin position="270"/>
        <end position="287"/>
    </location>
</feature>
<keyword evidence="2" id="KW-0812">Transmembrane</keyword>
<evidence type="ECO:0000256" key="2">
    <source>
        <dbReference type="SAM" id="Phobius"/>
    </source>
</evidence>
<evidence type="ECO:0000313" key="4">
    <source>
        <dbReference type="EMBL" id="GAV08022.1"/>
    </source>
</evidence>
<gene>
    <name evidence="4" type="primary">RvY_17780-1</name>
    <name evidence="4" type="synonym">RvY_17780.1</name>
    <name evidence="4" type="ORF">RvY_17780</name>
</gene>
<proteinExistence type="predicted"/>
<evidence type="ECO:0008006" key="6">
    <source>
        <dbReference type="Google" id="ProtNLM"/>
    </source>
</evidence>
<dbReference type="AlphaFoldDB" id="A0A1D1W3D2"/>
<feature type="compositionally biased region" description="Polar residues" evidence="1">
    <location>
        <begin position="367"/>
        <end position="381"/>
    </location>
</feature>
<name>A0A1D1W3D2_RAMVA</name>
<organism evidence="4 5">
    <name type="scientific">Ramazzottius varieornatus</name>
    <name type="common">Water bear</name>
    <name type="synonym">Tardigrade</name>
    <dbReference type="NCBI Taxonomy" id="947166"/>
    <lineage>
        <taxon>Eukaryota</taxon>
        <taxon>Metazoa</taxon>
        <taxon>Ecdysozoa</taxon>
        <taxon>Tardigrada</taxon>
        <taxon>Eutardigrada</taxon>
        <taxon>Parachela</taxon>
        <taxon>Hypsibioidea</taxon>
        <taxon>Ramazzottiidae</taxon>
        <taxon>Ramazzottius</taxon>
    </lineage>
</organism>
<evidence type="ECO:0000256" key="1">
    <source>
        <dbReference type="SAM" id="MobiDB-lite"/>
    </source>
</evidence>
<keyword evidence="2" id="KW-0472">Membrane</keyword>
<feature type="signal peptide" evidence="3">
    <location>
        <begin position="1"/>
        <end position="19"/>
    </location>
</feature>
<feature type="compositionally biased region" description="Basic and acidic residues" evidence="1">
    <location>
        <begin position="98"/>
        <end position="107"/>
    </location>
</feature>